<evidence type="ECO:0000259" key="9">
    <source>
        <dbReference type="PROSITE" id="PS51293"/>
    </source>
</evidence>
<dbReference type="PANTHER" id="PTHR44191">
    <property type="entry name" value="TRANSCRIPTION FACTOR KUA1"/>
    <property type="match status" value="1"/>
</dbReference>
<accession>A0A8J4RWG1</accession>
<dbReference type="GO" id="GO:0006355">
    <property type="term" value="P:regulation of DNA-templated transcription"/>
    <property type="evidence" value="ECO:0007669"/>
    <property type="project" value="UniProtKB-ARBA"/>
</dbReference>
<dbReference type="AlphaFoldDB" id="A0A8J4RWG1"/>
<dbReference type="InterPro" id="IPR006447">
    <property type="entry name" value="Myb_dom_plants"/>
</dbReference>
<evidence type="ECO:0008006" key="13">
    <source>
        <dbReference type="Google" id="ProtNLM"/>
    </source>
</evidence>
<dbReference type="InterPro" id="IPR052245">
    <property type="entry name" value="Plant_Stress_Dev_TF"/>
</dbReference>
<feature type="domain" description="SANT" evidence="9">
    <location>
        <begin position="97"/>
        <end position="150"/>
    </location>
</feature>
<evidence type="ECO:0000313" key="12">
    <source>
        <dbReference type="Proteomes" id="UP000737018"/>
    </source>
</evidence>
<dbReference type="CDD" id="cd00167">
    <property type="entry name" value="SANT"/>
    <property type="match status" value="1"/>
</dbReference>
<dbReference type="InterPro" id="IPR017930">
    <property type="entry name" value="Myb_dom"/>
</dbReference>
<feature type="domain" description="HTH myb-type" evidence="10">
    <location>
        <begin position="93"/>
        <end position="150"/>
    </location>
</feature>
<evidence type="ECO:0000256" key="4">
    <source>
        <dbReference type="ARBA" id="ARBA00023163"/>
    </source>
</evidence>
<keyword evidence="6" id="KW-0479">Metal-binding</keyword>
<dbReference type="Gene3D" id="1.10.10.60">
    <property type="entry name" value="Homeodomain-like"/>
    <property type="match status" value="1"/>
</dbReference>
<dbReference type="InterPro" id="IPR001878">
    <property type="entry name" value="Znf_CCHC"/>
</dbReference>
<comment type="subcellular location">
    <subcellularLocation>
        <location evidence="1">Nucleus</location>
    </subcellularLocation>
</comment>
<keyword evidence="4" id="KW-0804">Transcription</keyword>
<dbReference type="GO" id="GO:0008270">
    <property type="term" value="F:zinc ion binding"/>
    <property type="evidence" value="ECO:0007669"/>
    <property type="project" value="UniProtKB-KW"/>
</dbReference>
<dbReference type="FunFam" id="1.10.10.60:FF:000009">
    <property type="entry name" value="transcription factor MYB1R1"/>
    <property type="match status" value="1"/>
</dbReference>
<dbReference type="Proteomes" id="UP000737018">
    <property type="component" value="Unassembled WGS sequence"/>
</dbReference>
<evidence type="ECO:0000256" key="5">
    <source>
        <dbReference type="ARBA" id="ARBA00023242"/>
    </source>
</evidence>
<dbReference type="GO" id="GO:0009739">
    <property type="term" value="P:response to gibberellin"/>
    <property type="evidence" value="ECO:0007669"/>
    <property type="project" value="TreeGrafter"/>
</dbReference>
<evidence type="ECO:0000259" key="8">
    <source>
        <dbReference type="PROSITE" id="PS50158"/>
    </source>
</evidence>
<dbReference type="EMBL" id="JRKL02000051">
    <property type="protein sequence ID" value="KAF3975859.1"/>
    <property type="molecule type" value="Genomic_DNA"/>
</dbReference>
<dbReference type="PANTHER" id="PTHR44191:SF62">
    <property type="entry name" value="OS04G0341900 PROTEIN"/>
    <property type="match status" value="1"/>
</dbReference>
<feature type="domain" description="CCHC-type" evidence="8">
    <location>
        <begin position="3"/>
        <end position="18"/>
    </location>
</feature>
<evidence type="ECO:0000256" key="2">
    <source>
        <dbReference type="ARBA" id="ARBA00023015"/>
    </source>
</evidence>
<dbReference type="InterPro" id="IPR001005">
    <property type="entry name" value="SANT/Myb"/>
</dbReference>
<dbReference type="GO" id="GO:0009723">
    <property type="term" value="P:response to ethylene"/>
    <property type="evidence" value="ECO:0007669"/>
    <property type="project" value="TreeGrafter"/>
</dbReference>
<dbReference type="PROSITE" id="PS50090">
    <property type="entry name" value="MYB_LIKE"/>
    <property type="match status" value="1"/>
</dbReference>
<keyword evidence="6" id="KW-0863">Zinc-finger</keyword>
<gene>
    <name evidence="11" type="ORF">CMV_000899</name>
</gene>
<dbReference type="SMART" id="SM00717">
    <property type="entry name" value="SANT"/>
    <property type="match status" value="1"/>
</dbReference>
<feature type="domain" description="Myb-like" evidence="7">
    <location>
        <begin position="94"/>
        <end position="146"/>
    </location>
</feature>
<organism evidence="11 12">
    <name type="scientific">Castanea mollissima</name>
    <name type="common">Chinese chestnut</name>
    <dbReference type="NCBI Taxonomy" id="60419"/>
    <lineage>
        <taxon>Eukaryota</taxon>
        <taxon>Viridiplantae</taxon>
        <taxon>Streptophyta</taxon>
        <taxon>Embryophyta</taxon>
        <taxon>Tracheophyta</taxon>
        <taxon>Spermatophyta</taxon>
        <taxon>Magnoliopsida</taxon>
        <taxon>eudicotyledons</taxon>
        <taxon>Gunneridae</taxon>
        <taxon>Pentapetalae</taxon>
        <taxon>rosids</taxon>
        <taxon>fabids</taxon>
        <taxon>Fagales</taxon>
        <taxon>Fagaceae</taxon>
        <taxon>Castanea</taxon>
    </lineage>
</organism>
<dbReference type="GO" id="GO:0003677">
    <property type="term" value="F:DNA binding"/>
    <property type="evidence" value="ECO:0007669"/>
    <property type="project" value="UniProtKB-KW"/>
</dbReference>
<evidence type="ECO:0000256" key="1">
    <source>
        <dbReference type="ARBA" id="ARBA00004123"/>
    </source>
</evidence>
<keyword evidence="12" id="KW-1185">Reference proteome</keyword>
<reference evidence="11" key="1">
    <citation type="submission" date="2020-03" db="EMBL/GenBank/DDBJ databases">
        <title>Castanea mollissima Vanexum genome sequencing.</title>
        <authorList>
            <person name="Staton M."/>
        </authorList>
    </citation>
    <scope>NUCLEOTIDE SEQUENCE</scope>
    <source>
        <tissue evidence="11">Leaf</tissue>
    </source>
</reference>
<keyword evidence="6" id="KW-0862">Zinc</keyword>
<evidence type="ECO:0000259" key="7">
    <source>
        <dbReference type="PROSITE" id="PS50090"/>
    </source>
</evidence>
<dbReference type="OrthoDB" id="118550at2759"/>
<dbReference type="GO" id="GO:0005634">
    <property type="term" value="C:nucleus"/>
    <property type="evidence" value="ECO:0007669"/>
    <property type="project" value="UniProtKB-SubCell"/>
</dbReference>
<evidence type="ECO:0000256" key="3">
    <source>
        <dbReference type="ARBA" id="ARBA00023125"/>
    </source>
</evidence>
<dbReference type="NCBIfam" id="TIGR01557">
    <property type="entry name" value="myb_SHAQKYF"/>
    <property type="match status" value="1"/>
</dbReference>
<dbReference type="PROSITE" id="PS50158">
    <property type="entry name" value="ZF_CCHC"/>
    <property type="match status" value="1"/>
</dbReference>
<sequence length="253" mass="28365">MARKCSHCGNMGHNSRTCNTRKRSGNFRLFGVQLDISSSSSFSPSFVMRKSFSMECLPSSSTTSSSSSSILAMDEKFDQVCNGYVSDGLIARNQERKKGMPWTEEEHHMFLVGLEKLGKGDWRGISRKFVTTKTPTQVASHAQKYFLRHNNHNKRKRRPSLFDLGRNNFRPQLVNSCVFNPSSEAASVSFEFPSKRTNTKVLDHGKVGYSEWPSSTNYSMPISFHNNIVESLPAHAASGLTTKLTLHTSKCNP</sequence>
<dbReference type="PROSITE" id="PS51294">
    <property type="entry name" value="HTH_MYB"/>
    <property type="match status" value="1"/>
</dbReference>
<evidence type="ECO:0000313" key="11">
    <source>
        <dbReference type="EMBL" id="KAF3975859.1"/>
    </source>
</evidence>
<evidence type="ECO:0000259" key="10">
    <source>
        <dbReference type="PROSITE" id="PS51294"/>
    </source>
</evidence>
<keyword evidence="5" id="KW-0539">Nucleus</keyword>
<name>A0A8J4RWG1_9ROSI</name>
<evidence type="ECO:0000256" key="6">
    <source>
        <dbReference type="PROSITE-ProRule" id="PRU00047"/>
    </source>
</evidence>
<dbReference type="Pfam" id="PF00249">
    <property type="entry name" value="Myb_DNA-binding"/>
    <property type="match status" value="1"/>
</dbReference>
<keyword evidence="2" id="KW-0805">Transcription regulation</keyword>
<proteinExistence type="predicted"/>
<comment type="caution">
    <text evidence="11">The sequence shown here is derived from an EMBL/GenBank/DDBJ whole genome shotgun (WGS) entry which is preliminary data.</text>
</comment>
<dbReference type="SUPFAM" id="SSF46689">
    <property type="entry name" value="Homeodomain-like"/>
    <property type="match status" value="1"/>
</dbReference>
<dbReference type="PROSITE" id="PS51293">
    <property type="entry name" value="SANT"/>
    <property type="match status" value="1"/>
</dbReference>
<dbReference type="InterPro" id="IPR017884">
    <property type="entry name" value="SANT_dom"/>
</dbReference>
<keyword evidence="3" id="KW-0238">DNA-binding</keyword>
<dbReference type="InterPro" id="IPR009057">
    <property type="entry name" value="Homeodomain-like_sf"/>
</dbReference>
<protein>
    <recommendedName>
        <fullName evidence="13">MYB transcription factor</fullName>
    </recommendedName>
</protein>